<keyword evidence="2" id="KW-0732">Signal</keyword>
<feature type="compositionally biased region" description="Gly residues" evidence="1">
    <location>
        <begin position="248"/>
        <end position="261"/>
    </location>
</feature>
<evidence type="ECO:0008006" key="5">
    <source>
        <dbReference type="Google" id="ProtNLM"/>
    </source>
</evidence>
<dbReference type="PROSITE" id="PS51257">
    <property type="entry name" value="PROKAR_LIPOPROTEIN"/>
    <property type="match status" value="1"/>
</dbReference>
<feature type="compositionally biased region" description="Gly residues" evidence="1">
    <location>
        <begin position="333"/>
        <end position="355"/>
    </location>
</feature>
<proteinExistence type="predicted"/>
<evidence type="ECO:0000313" key="3">
    <source>
        <dbReference type="EMBL" id="WXB19855.1"/>
    </source>
</evidence>
<dbReference type="Gene3D" id="2.160.20.10">
    <property type="entry name" value="Single-stranded right-handed beta-helix, Pectin lyase-like"/>
    <property type="match status" value="1"/>
</dbReference>
<reference evidence="3 4" key="1">
    <citation type="submission" date="2021-12" db="EMBL/GenBank/DDBJ databases">
        <title>Discovery of the Pendulisporaceae a myxobacterial family with distinct sporulation behavior and unique specialized metabolism.</title>
        <authorList>
            <person name="Garcia R."/>
            <person name="Popoff A."/>
            <person name="Bader C.D."/>
            <person name="Loehr J."/>
            <person name="Walesch S."/>
            <person name="Walt C."/>
            <person name="Boldt J."/>
            <person name="Bunk B."/>
            <person name="Haeckl F.J.F.P.J."/>
            <person name="Gunesch A.P."/>
            <person name="Birkelbach J."/>
            <person name="Nuebel U."/>
            <person name="Pietschmann T."/>
            <person name="Bach T."/>
            <person name="Mueller R."/>
        </authorList>
    </citation>
    <scope>NUCLEOTIDE SEQUENCE [LARGE SCALE GENOMIC DNA]</scope>
    <source>
        <strain evidence="3 4">MSr11954</strain>
    </source>
</reference>
<accession>A0ABZ2MBI5</accession>
<gene>
    <name evidence="3" type="ORF">LZC94_21850</name>
</gene>
<feature type="compositionally biased region" description="Gly residues" evidence="1">
    <location>
        <begin position="282"/>
        <end position="293"/>
    </location>
</feature>
<sequence>MHRFLLLAWTWNLAAWVLTAGCSESTCEDLGNCAPADPSADGGVDVAPPNCLLDKDPAESPACIDERVGIFVAPSPAGSDTNPGTRGQPMATIQGALAKAAGSKPRVYVCGGTYAENVLIDTGKSISIYGGFACTDWNPSAKLPVTVAPASRIPLTVRASHVTVADIAFLAPRGIAGEPSSIAAIVQNAQKVVLERLTLTAGDAANGADAQGLVDPARAEKGNDASGTTGGSAQPAGSLFTCTNGSGTTQGGAGGSAGGEGRSGEPFGVYDGGPPGPDQRTGAGGAGGVGGTTSCGRNGAHAPSGVTGSGATRLGAIQGGVWIPQDGAPGSMGKAGQGGGGGGGGESGGAGGGGGAGGCGGGAGGAGKGGGGSIALVSVSSGVTIAGGKLLAKAPGNGGKGGAGQKGQIGGFGGSAAMGGCQGGVGGNGGQGGPGGGGAGGVSAGILYVGLRPSTEADPVITTADKGGAGGAGGLPGANDGMTGQAGSIIPVP</sequence>
<dbReference type="InterPro" id="IPR011050">
    <property type="entry name" value="Pectin_lyase_fold/virulence"/>
</dbReference>
<dbReference type="InterPro" id="IPR012334">
    <property type="entry name" value="Pectin_lyas_fold"/>
</dbReference>
<dbReference type="RefSeq" id="WP_394829453.1">
    <property type="nucleotide sequence ID" value="NZ_CP089984.1"/>
</dbReference>
<feature type="signal peptide" evidence="2">
    <location>
        <begin position="1"/>
        <end position="20"/>
    </location>
</feature>
<name>A0ABZ2MBI5_9BACT</name>
<evidence type="ECO:0000256" key="1">
    <source>
        <dbReference type="SAM" id="MobiDB-lite"/>
    </source>
</evidence>
<organism evidence="3 4">
    <name type="scientific">Pendulispora albinea</name>
    <dbReference type="NCBI Taxonomy" id="2741071"/>
    <lineage>
        <taxon>Bacteria</taxon>
        <taxon>Pseudomonadati</taxon>
        <taxon>Myxococcota</taxon>
        <taxon>Myxococcia</taxon>
        <taxon>Myxococcales</taxon>
        <taxon>Sorangiineae</taxon>
        <taxon>Pendulisporaceae</taxon>
        <taxon>Pendulispora</taxon>
    </lineage>
</organism>
<feature type="region of interest" description="Disordered" evidence="1">
    <location>
        <begin position="471"/>
        <end position="493"/>
    </location>
</feature>
<feature type="region of interest" description="Disordered" evidence="1">
    <location>
        <begin position="218"/>
        <end position="355"/>
    </location>
</feature>
<protein>
    <recommendedName>
        <fullName evidence="5">DUF1565 domain-containing protein</fullName>
    </recommendedName>
</protein>
<dbReference type="EMBL" id="CP089984">
    <property type="protein sequence ID" value="WXB19855.1"/>
    <property type="molecule type" value="Genomic_DNA"/>
</dbReference>
<dbReference type="Proteomes" id="UP001370348">
    <property type="component" value="Chromosome"/>
</dbReference>
<dbReference type="SUPFAM" id="SSF51126">
    <property type="entry name" value="Pectin lyase-like"/>
    <property type="match status" value="1"/>
</dbReference>
<feature type="chain" id="PRO_5046645943" description="DUF1565 domain-containing protein" evidence="2">
    <location>
        <begin position="21"/>
        <end position="493"/>
    </location>
</feature>
<evidence type="ECO:0000256" key="2">
    <source>
        <dbReference type="SAM" id="SignalP"/>
    </source>
</evidence>
<evidence type="ECO:0000313" key="4">
    <source>
        <dbReference type="Proteomes" id="UP001370348"/>
    </source>
</evidence>
<keyword evidence="4" id="KW-1185">Reference proteome</keyword>